<sequence length="102" mass="11208">MAFGYNAWDANGVPNNYGIKPVSVTGFFFIDVNQKSGQWEFSIPQGRNMSFFFVGNGDQPGSSRRRITQSGNVITISDASDEDFSAGTYPATRGFIIVQVVR</sequence>
<protein>
    <submittedName>
        <fullName evidence="1">Uncharacterized protein</fullName>
    </submittedName>
</protein>
<comment type="caution">
    <text evidence="1">The sequence shown here is derived from an EMBL/GenBank/DDBJ whole genome shotgun (WGS) entry which is preliminary data.</text>
</comment>
<organism evidence="1 3">
    <name type="scientific">Klebsiella pneumoniae</name>
    <dbReference type="NCBI Taxonomy" id="573"/>
    <lineage>
        <taxon>Bacteria</taxon>
        <taxon>Pseudomonadati</taxon>
        <taxon>Pseudomonadota</taxon>
        <taxon>Gammaproteobacteria</taxon>
        <taxon>Enterobacterales</taxon>
        <taxon>Enterobacteriaceae</taxon>
        <taxon>Klebsiella/Raoultella group</taxon>
        <taxon>Klebsiella</taxon>
        <taxon>Klebsiella pneumoniae complex</taxon>
    </lineage>
</organism>
<dbReference type="AlphaFoldDB" id="A0A6B0P0I0"/>
<dbReference type="EMBL" id="NDBK01000026">
    <property type="protein sequence ID" value="OVF76796.1"/>
    <property type="molecule type" value="Genomic_DNA"/>
</dbReference>
<accession>A0A6B0P0I0</accession>
<reference evidence="1 3" key="1">
    <citation type="submission" date="2017-03" db="EMBL/GenBank/DDBJ databases">
        <authorList>
            <person name="Fouts D."/>
            <person name="Stalin M.J."/>
            <person name="Chen L."/>
            <person name="Wright M."/>
            <person name="Sutton G."/>
            <person name="Nguyen K."/>
            <person name="Vanduin D."/>
            <person name="Rojas L."/>
            <person name="Hujer A."/>
            <person name="Hujer K."/>
            <person name="Bonomo R."/>
            <person name="Kreiswirth B."/>
            <person name="Adams M."/>
        </authorList>
    </citation>
    <scope>NUCLEOTIDE SEQUENCE [LARGE SCALE GENOMIC DNA]</scope>
    <source>
        <strain evidence="1 3">39383</strain>
    </source>
</reference>
<evidence type="ECO:0000313" key="1">
    <source>
        <dbReference type="EMBL" id="OVF76785.1"/>
    </source>
</evidence>
<dbReference type="RefSeq" id="WP_060588407.1">
    <property type="nucleotide sequence ID" value="NZ_CAAGYC010000023.1"/>
</dbReference>
<gene>
    <name evidence="1" type="ORF">B5L96_04855</name>
    <name evidence="2" type="ORF">B5L96_04910</name>
</gene>
<name>A0A6B0P0I0_KLEPN</name>
<evidence type="ECO:0000313" key="3">
    <source>
        <dbReference type="Proteomes" id="UP000196447"/>
    </source>
</evidence>
<evidence type="ECO:0000313" key="2">
    <source>
        <dbReference type="EMBL" id="OVF76796.1"/>
    </source>
</evidence>
<dbReference type="Proteomes" id="UP000196447">
    <property type="component" value="Unassembled WGS sequence"/>
</dbReference>
<dbReference type="EMBL" id="NDBK01000026">
    <property type="protein sequence ID" value="OVF76785.1"/>
    <property type="molecule type" value="Genomic_DNA"/>
</dbReference>
<proteinExistence type="predicted"/>